<dbReference type="InterPro" id="IPR021109">
    <property type="entry name" value="Peptidase_aspartic_dom_sf"/>
</dbReference>
<evidence type="ECO:0000313" key="1">
    <source>
        <dbReference type="EMBL" id="TGX99711.1"/>
    </source>
</evidence>
<name>A0A4S2AGT7_9BACE</name>
<organism evidence="1 2">
    <name type="scientific">Bacteroides muris</name>
    <name type="common">ex Afrizal et al. 2022</name>
    <dbReference type="NCBI Taxonomy" id="2516960"/>
    <lineage>
        <taxon>Bacteria</taxon>
        <taxon>Pseudomonadati</taxon>
        <taxon>Bacteroidota</taxon>
        <taxon>Bacteroidia</taxon>
        <taxon>Bacteroidales</taxon>
        <taxon>Bacteroidaceae</taxon>
        <taxon>Bacteroides</taxon>
    </lineage>
</organism>
<accession>A0A4S2AGT7</accession>
<dbReference type="AlphaFoldDB" id="A0A4S2AGT7"/>
<comment type="caution">
    <text evidence="1">The sequence shown here is derived from an EMBL/GenBank/DDBJ whole genome shotgun (WGS) entry which is preliminary data.</text>
</comment>
<evidence type="ECO:0008006" key="3">
    <source>
        <dbReference type="Google" id="ProtNLM"/>
    </source>
</evidence>
<dbReference type="Proteomes" id="UP000310532">
    <property type="component" value="Unassembled WGS sequence"/>
</dbReference>
<dbReference type="EMBL" id="SRYZ01000063">
    <property type="protein sequence ID" value="TGX99711.1"/>
    <property type="molecule type" value="Genomic_DNA"/>
</dbReference>
<keyword evidence="2" id="KW-1185">Reference proteome</keyword>
<sequence length="64" mass="7104">MTEGTVVNLRNVDLGGLELNNIKTSIVKNQKAPLLLGQSVLSRLGKIEIDNGKRVLKVTYKERK</sequence>
<proteinExistence type="predicted"/>
<reference evidence="1 2" key="1">
    <citation type="submission" date="2019-04" db="EMBL/GenBank/DDBJ databases">
        <title>Microbes associate with the intestines of laboratory mice.</title>
        <authorList>
            <person name="Navarre W."/>
            <person name="Wong E."/>
            <person name="Huang K."/>
            <person name="Tropini C."/>
            <person name="Ng K."/>
            <person name="Yu B."/>
        </authorList>
    </citation>
    <scope>NUCLEOTIDE SEQUENCE [LARGE SCALE GENOMIC DNA]</scope>
    <source>
        <strain evidence="1 2">NM69_E16B</strain>
    </source>
</reference>
<protein>
    <recommendedName>
        <fullName evidence="3">Clan AA aspartic protease</fullName>
    </recommendedName>
</protein>
<gene>
    <name evidence="1" type="ORF">E5355_17270</name>
</gene>
<evidence type="ECO:0000313" key="2">
    <source>
        <dbReference type="Proteomes" id="UP000310532"/>
    </source>
</evidence>
<dbReference type="Gene3D" id="2.40.70.10">
    <property type="entry name" value="Acid Proteases"/>
    <property type="match status" value="1"/>
</dbReference>